<dbReference type="Proteomes" id="UP000585721">
    <property type="component" value="Unassembled WGS sequence"/>
</dbReference>
<dbReference type="RefSeq" id="WP_188027204.1">
    <property type="nucleotide sequence ID" value="NZ_JACHGR010000008.1"/>
</dbReference>
<name>A0A841GBG0_9GAMM</name>
<dbReference type="EMBL" id="JACHGR010000008">
    <property type="protein sequence ID" value="MBB6056474.1"/>
    <property type="molecule type" value="Genomic_DNA"/>
</dbReference>
<evidence type="ECO:0000313" key="1">
    <source>
        <dbReference type="EMBL" id="MBB6056474.1"/>
    </source>
</evidence>
<accession>A0A841GBG0</accession>
<dbReference type="PANTHER" id="PTHR30087:SF1">
    <property type="entry name" value="HYPOTHETICAL CYTOSOLIC PROTEIN"/>
    <property type="match status" value="1"/>
</dbReference>
<dbReference type="Pfam" id="PF04463">
    <property type="entry name" value="2-thiour_desulf"/>
    <property type="match status" value="1"/>
</dbReference>
<keyword evidence="2" id="KW-1185">Reference proteome</keyword>
<dbReference type="InterPro" id="IPR007553">
    <property type="entry name" value="2-thiour_desulf"/>
</dbReference>
<dbReference type="AlphaFoldDB" id="A0A841GBG0"/>
<comment type="caution">
    <text evidence="1">The sequence shown here is derived from an EMBL/GenBank/DDBJ whole genome shotgun (WGS) entry which is preliminary data.</text>
</comment>
<protein>
    <submittedName>
        <fullName evidence="1">Uncharacterized protein YbbK (DUF523 family)</fullName>
    </submittedName>
</protein>
<proteinExistence type="predicted"/>
<gene>
    <name evidence="1" type="ORF">HNR75_002412</name>
</gene>
<organism evidence="1 2">
    <name type="scientific">Tolumonas osonensis</name>
    <dbReference type="NCBI Taxonomy" id="675874"/>
    <lineage>
        <taxon>Bacteria</taxon>
        <taxon>Pseudomonadati</taxon>
        <taxon>Pseudomonadota</taxon>
        <taxon>Gammaproteobacteria</taxon>
        <taxon>Aeromonadales</taxon>
        <taxon>Aeromonadaceae</taxon>
        <taxon>Tolumonas</taxon>
    </lineage>
</organism>
<evidence type="ECO:0000313" key="2">
    <source>
        <dbReference type="Proteomes" id="UP000585721"/>
    </source>
</evidence>
<dbReference type="PANTHER" id="PTHR30087">
    <property type="entry name" value="INNER MEMBRANE PROTEIN"/>
    <property type="match status" value="1"/>
</dbReference>
<reference evidence="1 2" key="1">
    <citation type="submission" date="2020-08" db="EMBL/GenBank/DDBJ databases">
        <title>Genomic Encyclopedia of Type Strains, Phase IV (KMG-IV): sequencing the most valuable type-strain genomes for metagenomic binning, comparative biology and taxonomic classification.</title>
        <authorList>
            <person name="Goeker M."/>
        </authorList>
    </citation>
    <scope>NUCLEOTIDE SEQUENCE [LARGE SCALE GENOMIC DNA]</scope>
    <source>
        <strain evidence="1 2">DSM 22975</strain>
    </source>
</reference>
<sequence>MNTPKILVSACLLGCPARYDGQSKPVNHPLLQRWHANGWLVPYCPEQAGGLPTPRPAAEIQQDGRVMTGEGKDVTSAFLKGAEQALALCQQQKIKYALLKESSPSCGSHDIYDGQFRGRKIQGEGITAHLLKAHGIRIFSEQQIDELFTTLS</sequence>